<sequence>MAATESTMLSVFGIGPWPKDQGFGPATCAAGHWDWPRLIKKGKVFRPMHFLVSFSPGFPAAWG</sequence>
<dbReference type="Proteomes" id="UP000175707">
    <property type="component" value="Unassembled WGS sequence"/>
</dbReference>
<dbReference type="PATRIC" id="fig|33059.14.peg.1360"/>
<evidence type="ECO:0000313" key="4">
    <source>
        <dbReference type="Proteomes" id="UP000175707"/>
    </source>
</evidence>
<organism evidence="2 4">
    <name type="scientific">Acidithiobacillus caldus</name>
    <dbReference type="NCBI Taxonomy" id="33059"/>
    <lineage>
        <taxon>Bacteria</taxon>
        <taxon>Pseudomonadati</taxon>
        <taxon>Pseudomonadota</taxon>
        <taxon>Acidithiobacillia</taxon>
        <taxon>Acidithiobacillales</taxon>
        <taxon>Acidithiobacillaceae</taxon>
        <taxon>Acidithiobacillus</taxon>
    </lineage>
</organism>
<dbReference type="AlphaFoldDB" id="A0A1E7YTD5"/>
<dbReference type="Proteomes" id="UP000175616">
    <property type="component" value="Unassembled WGS sequence"/>
</dbReference>
<accession>A0A1E7YTD5</accession>
<gene>
    <name evidence="1" type="ORF">BAE27_08030</name>
    <name evidence="2" type="ORF">BAE30_11640</name>
</gene>
<evidence type="ECO:0000313" key="1">
    <source>
        <dbReference type="EMBL" id="OFC35216.1"/>
    </source>
</evidence>
<evidence type="ECO:0000313" key="2">
    <source>
        <dbReference type="EMBL" id="OFC54124.1"/>
    </source>
</evidence>
<proteinExistence type="predicted"/>
<comment type="caution">
    <text evidence="2">The sequence shown here is derived from an EMBL/GenBank/DDBJ whole genome shotgun (WGS) entry which is preliminary data.</text>
</comment>
<protein>
    <submittedName>
        <fullName evidence="2">Uncharacterized protein</fullName>
    </submittedName>
</protein>
<dbReference type="EMBL" id="LZYE01000208">
    <property type="protein sequence ID" value="OFC35216.1"/>
    <property type="molecule type" value="Genomic_DNA"/>
</dbReference>
<reference evidence="3 4" key="1">
    <citation type="submission" date="2016-06" db="EMBL/GenBank/DDBJ databases">
        <title>Gene turnover analysis identifies the evolutionary adaptation of the extremophile Acidithiobacillus caldus.</title>
        <authorList>
            <person name="Zhang X."/>
        </authorList>
    </citation>
    <scope>NUCLEOTIDE SEQUENCE [LARGE SCALE GENOMIC DNA]</scope>
    <source>
        <strain evidence="1 3">DX</strain>
        <strain evidence="2 4">S1</strain>
    </source>
</reference>
<evidence type="ECO:0000313" key="3">
    <source>
        <dbReference type="Proteomes" id="UP000175616"/>
    </source>
</evidence>
<name>A0A1E7YTD5_9PROT</name>
<dbReference type="EMBL" id="LZYH01000754">
    <property type="protein sequence ID" value="OFC54124.1"/>
    <property type="molecule type" value="Genomic_DNA"/>
</dbReference>